<evidence type="ECO:0000259" key="2">
    <source>
        <dbReference type="Pfam" id="PF03551"/>
    </source>
</evidence>
<reference evidence="3 4" key="1">
    <citation type="submission" date="2020-07" db="EMBL/GenBank/DDBJ databases">
        <title>Sequencing the genomes of 1000 actinobacteria strains.</title>
        <authorList>
            <person name="Klenk H.-P."/>
        </authorList>
    </citation>
    <scope>NUCLEOTIDE SEQUENCE [LARGE SCALE GENOMIC DNA]</scope>
    <source>
        <strain evidence="3 4">DSM 102047</strain>
    </source>
</reference>
<accession>A0A7Y9LW38</accession>
<dbReference type="Proteomes" id="UP000521748">
    <property type="component" value="Unassembled WGS sequence"/>
</dbReference>
<gene>
    <name evidence="3" type="ORF">FHU41_002948</name>
</gene>
<feature type="region of interest" description="Disordered" evidence="1">
    <location>
        <begin position="192"/>
        <end position="218"/>
    </location>
</feature>
<proteinExistence type="predicted"/>
<feature type="domain" description="Transcription regulator PadR N-terminal" evidence="2">
    <location>
        <begin position="10"/>
        <end position="87"/>
    </location>
</feature>
<dbReference type="Pfam" id="PF03551">
    <property type="entry name" value="PadR"/>
    <property type="match status" value="1"/>
</dbReference>
<dbReference type="PANTHER" id="PTHR33169:SF14">
    <property type="entry name" value="TRANSCRIPTIONAL REGULATOR RV3488"/>
    <property type="match status" value="1"/>
</dbReference>
<organism evidence="3 4">
    <name type="scientific">Psychromicrobium silvestre</name>
    <dbReference type="NCBI Taxonomy" id="1645614"/>
    <lineage>
        <taxon>Bacteria</taxon>
        <taxon>Bacillati</taxon>
        <taxon>Actinomycetota</taxon>
        <taxon>Actinomycetes</taxon>
        <taxon>Micrococcales</taxon>
        <taxon>Micrococcaceae</taxon>
        <taxon>Psychromicrobium</taxon>
    </lineage>
</organism>
<protein>
    <submittedName>
        <fullName evidence="3">DNA-binding PadR family transcriptional regulator</fullName>
    </submittedName>
</protein>
<dbReference type="EMBL" id="JACBYQ010000002">
    <property type="protein sequence ID" value="NYE96698.1"/>
    <property type="molecule type" value="Genomic_DNA"/>
</dbReference>
<dbReference type="RefSeq" id="WP_179390320.1">
    <property type="nucleotide sequence ID" value="NZ_JACBYQ010000002.1"/>
</dbReference>
<keyword evidence="3" id="KW-0238">DNA-binding</keyword>
<dbReference type="InterPro" id="IPR036388">
    <property type="entry name" value="WH-like_DNA-bd_sf"/>
</dbReference>
<evidence type="ECO:0000313" key="3">
    <source>
        <dbReference type="EMBL" id="NYE96698.1"/>
    </source>
</evidence>
<dbReference type="Gene3D" id="1.10.10.10">
    <property type="entry name" value="Winged helix-like DNA-binding domain superfamily/Winged helix DNA-binding domain"/>
    <property type="match status" value="1"/>
</dbReference>
<evidence type="ECO:0000313" key="4">
    <source>
        <dbReference type="Proteomes" id="UP000521748"/>
    </source>
</evidence>
<name>A0A7Y9LW38_9MICC</name>
<dbReference type="AlphaFoldDB" id="A0A7Y9LW38"/>
<dbReference type="SUPFAM" id="SSF46785">
    <property type="entry name" value="Winged helix' DNA-binding domain"/>
    <property type="match status" value="1"/>
</dbReference>
<dbReference type="InterPro" id="IPR005149">
    <property type="entry name" value="Tscrpt_reg_PadR_N"/>
</dbReference>
<dbReference type="InterPro" id="IPR052509">
    <property type="entry name" value="Metal_resp_DNA-bind_regulator"/>
</dbReference>
<dbReference type="GO" id="GO:0003677">
    <property type="term" value="F:DNA binding"/>
    <property type="evidence" value="ECO:0007669"/>
    <property type="project" value="UniProtKB-KW"/>
</dbReference>
<comment type="caution">
    <text evidence="3">The sequence shown here is derived from an EMBL/GenBank/DDBJ whole genome shotgun (WGS) entry which is preliminary data.</text>
</comment>
<keyword evidence="4" id="KW-1185">Reference proteome</keyword>
<sequence>MAPYSTRLLVLGVVRIFEPAHGYLLLQELNSWKVDQWANVKPGSVYSALRTLTKDGLLEIVPQEEDDDGSAARASYRTTDFGVQEFEKLLKYALTDILSSTVATTMAGLAFMPFLERAEVVELLEQRKISLLAALAVEAKMVSGFNGDNPHVPPHVVELHLLTSERLAASLRWTEGLLTRLHSGSYSFRHETTDWAPPPNDPIWGSRFQGLDSPGPEA</sequence>
<dbReference type="InterPro" id="IPR036390">
    <property type="entry name" value="WH_DNA-bd_sf"/>
</dbReference>
<dbReference type="PANTHER" id="PTHR33169">
    <property type="entry name" value="PADR-FAMILY TRANSCRIPTIONAL REGULATOR"/>
    <property type="match status" value="1"/>
</dbReference>
<evidence type="ECO:0000256" key="1">
    <source>
        <dbReference type="SAM" id="MobiDB-lite"/>
    </source>
</evidence>